<feature type="chain" id="PRO_5013347730" description="YXWGXW repeat-containing protein" evidence="1">
    <location>
        <begin position="25"/>
        <end position="101"/>
    </location>
</feature>
<evidence type="ECO:0008006" key="4">
    <source>
        <dbReference type="Google" id="ProtNLM"/>
    </source>
</evidence>
<dbReference type="RefSeq" id="WP_088605020.1">
    <property type="nucleotide sequence ID" value="NZ_NJIH01000011.1"/>
</dbReference>
<reference evidence="3" key="1">
    <citation type="submission" date="2017-06" db="EMBL/GenBank/DDBJ databases">
        <title>Herbaspirillum phytohormonus sp. nov., isolated from the root nodule of Robinia pseudoacacia in lead-zinc mine.</title>
        <authorList>
            <person name="Fan M."/>
            <person name="Lin Y."/>
        </authorList>
    </citation>
    <scope>NUCLEOTIDE SEQUENCE [LARGE SCALE GENOMIC DNA]</scope>
    <source>
        <strain evidence="3">SC-089</strain>
    </source>
</reference>
<dbReference type="InterPro" id="IPR024447">
    <property type="entry name" value="YXWGXW_rpt"/>
</dbReference>
<protein>
    <recommendedName>
        <fullName evidence="4">YXWGXW repeat-containing protein</fullName>
    </recommendedName>
</protein>
<organism evidence="2 3">
    <name type="scientific">Candidimonas nitroreducens</name>
    <dbReference type="NCBI Taxonomy" id="683354"/>
    <lineage>
        <taxon>Bacteria</taxon>
        <taxon>Pseudomonadati</taxon>
        <taxon>Pseudomonadota</taxon>
        <taxon>Betaproteobacteria</taxon>
        <taxon>Burkholderiales</taxon>
        <taxon>Alcaligenaceae</taxon>
        <taxon>Candidimonas</taxon>
    </lineage>
</organism>
<dbReference type="PROSITE" id="PS51257">
    <property type="entry name" value="PROKAR_LIPOPROTEIN"/>
    <property type="match status" value="1"/>
</dbReference>
<feature type="signal peptide" evidence="1">
    <location>
        <begin position="1"/>
        <end position="24"/>
    </location>
</feature>
<name>A0A225M627_9BURK</name>
<gene>
    <name evidence="2" type="ORF">CEY11_19115</name>
</gene>
<keyword evidence="1" id="KW-0732">Signal</keyword>
<dbReference type="Proteomes" id="UP000214603">
    <property type="component" value="Unassembled WGS sequence"/>
</dbReference>
<proteinExistence type="predicted"/>
<dbReference type="OrthoDB" id="121499at2"/>
<dbReference type="Pfam" id="PF12779">
    <property type="entry name" value="WXXGXW"/>
    <property type="match status" value="2"/>
</dbReference>
<sequence>MRLIKLEQLAAAAAASLAVSACFAQGVIIVPAAPPAPRVEVVPAPRPGYVWDQGRWRWDHGHYVWMSGHWRAMRPGHHWIPGHWVQGRRGWRWIDGHWARR</sequence>
<evidence type="ECO:0000256" key="1">
    <source>
        <dbReference type="SAM" id="SignalP"/>
    </source>
</evidence>
<comment type="caution">
    <text evidence="2">The sequence shown here is derived from an EMBL/GenBank/DDBJ whole genome shotgun (WGS) entry which is preliminary data.</text>
</comment>
<accession>A0A225M627</accession>
<evidence type="ECO:0000313" key="2">
    <source>
        <dbReference type="EMBL" id="OWT56142.1"/>
    </source>
</evidence>
<dbReference type="EMBL" id="NJIH01000011">
    <property type="protein sequence ID" value="OWT56142.1"/>
    <property type="molecule type" value="Genomic_DNA"/>
</dbReference>
<dbReference type="AlphaFoldDB" id="A0A225M627"/>
<keyword evidence="3" id="KW-1185">Reference proteome</keyword>
<evidence type="ECO:0000313" key="3">
    <source>
        <dbReference type="Proteomes" id="UP000214603"/>
    </source>
</evidence>